<feature type="region of interest" description="Disordered" evidence="1">
    <location>
        <begin position="41"/>
        <end position="149"/>
    </location>
</feature>
<sequence>MTGSSAHSGSSVGDAVRKGVGLVHGTGEAIRGNVNAAVDTAAGDRNSAAKNEGIASRGVDEMEHGHYHGTGAGVTPVDTARERQNRAAQGEYSNHTHTGPTNYGPHATNTGNKLDPRYDSDLGTRSSNDGPHNTHKFDPNYDSDQDRRGTYAGYGLTDYGLHSTNVGNEIVPRYDFDLDATHDPIVDLVEDHGRAIGSSGPPHSSANPHKSNFLNLLDPRVDRNAGGGDKY</sequence>
<dbReference type="PANTHER" id="PTHR39606:SF1">
    <property type="entry name" value="CELL SURFACE PROTEIN"/>
    <property type="match status" value="1"/>
</dbReference>
<feature type="compositionally biased region" description="Basic and acidic residues" evidence="1">
    <location>
        <begin position="135"/>
        <end position="149"/>
    </location>
</feature>
<protein>
    <recommendedName>
        <fullName evidence="4">Cell surface protein</fullName>
    </recommendedName>
</protein>
<feature type="compositionally biased region" description="Polar residues" evidence="1">
    <location>
        <begin position="201"/>
        <end position="214"/>
    </location>
</feature>
<name>A0A6A6XMJ2_9PLEO</name>
<keyword evidence="3" id="KW-1185">Reference proteome</keyword>
<dbReference type="EMBL" id="MU001807">
    <property type="protein sequence ID" value="KAF2797388.1"/>
    <property type="molecule type" value="Genomic_DNA"/>
</dbReference>
<feature type="compositionally biased region" description="Polar residues" evidence="1">
    <location>
        <begin position="91"/>
        <end position="112"/>
    </location>
</feature>
<evidence type="ECO:0000313" key="2">
    <source>
        <dbReference type="EMBL" id="KAF2797388.1"/>
    </source>
</evidence>
<proteinExistence type="predicted"/>
<evidence type="ECO:0000313" key="3">
    <source>
        <dbReference type="Proteomes" id="UP000799757"/>
    </source>
</evidence>
<dbReference type="AlphaFoldDB" id="A0A6A6XMJ2"/>
<accession>A0A6A6XMJ2</accession>
<evidence type="ECO:0008006" key="4">
    <source>
        <dbReference type="Google" id="ProtNLM"/>
    </source>
</evidence>
<feature type="region of interest" description="Disordered" evidence="1">
    <location>
        <begin position="194"/>
        <end position="231"/>
    </location>
</feature>
<organism evidence="2 3">
    <name type="scientific">Melanomma pulvis-pyrius CBS 109.77</name>
    <dbReference type="NCBI Taxonomy" id="1314802"/>
    <lineage>
        <taxon>Eukaryota</taxon>
        <taxon>Fungi</taxon>
        <taxon>Dikarya</taxon>
        <taxon>Ascomycota</taxon>
        <taxon>Pezizomycotina</taxon>
        <taxon>Dothideomycetes</taxon>
        <taxon>Pleosporomycetidae</taxon>
        <taxon>Pleosporales</taxon>
        <taxon>Melanommataceae</taxon>
        <taxon>Melanomma</taxon>
    </lineage>
</organism>
<reference evidence="2" key="1">
    <citation type="journal article" date="2020" name="Stud. Mycol.">
        <title>101 Dothideomycetes genomes: a test case for predicting lifestyles and emergence of pathogens.</title>
        <authorList>
            <person name="Haridas S."/>
            <person name="Albert R."/>
            <person name="Binder M."/>
            <person name="Bloem J."/>
            <person name="Labutti K."/>
            <person name="Salamov A."/>
            <person name="Andreopoulos B."/>
            <person name="Baker S."/>
            <person name="Barry K."/>
            <person name="Bills G."/>
            <person name="Bluhm B."/>
            <person name="Cannon C."/>
            <person name="Castanera R."/>
            <person name="Culley D."/>
            <person name="Daum C."/>
            <person name="Ezra D."/>
            <person name="Gonzalez J."/>
            <person name="Henrissat B."/>
            <person name="Kuo A."/>
            <person name="Liang C."/>
            <person name="Lipzen A."/>
            <person name="Lutzoni F."/>
            <person name="Magnuson J."/>
            <person name="Mondo S."/>
            <person name="Nolan M."/>
            <person name="Ohm R."/>
            <person name="Pangilinan J."/>
            <person name="Park H.-J."/>
            <person name="Ramirez L."/>
            <person name="Alfaro M."/>
            <person name="Sun H."/>
            <person name="Tritt A."/>
            <person name="Yoshinaga Y."/>
            <person name="Zwiers L.-H."/>
            <person name="Turgeon B."/>
            <person name="Goodwin S."/>
            <person name="Spatafora J."/>
            <person name="Crous P."/>
            <person name="Grigoriev I."/>
        </authorList>
    </citation>
    <scope>NUCLEOTIDE SEQUENCE</scope>
    <source>
        <strain evidence="2">CBS 109.77</strain>
    </source>
</reference>
<evidence type="ECO:0000256" key="1">
    <source>
        <dbReference type="SAM" id="MobiDB-lite"/>
    </source>
</evidence>
<gene>
    <name evidence="2" type="ORF">K505DRAFT_298410</name>
</gene>
<dbReference type="Proteomes" id="UP000799757">
    <property type="component" value="Unassembled WGS sequence"/>
</dbReference>
<dbReference type="PANTHER" id="PTHR39606">
    <property type="entry name" value="SURFACE PROTEIN, PUTATIVE-RELATED"/>
    <property type="match status" value="1"/>
</dbReference>
<dbReference type="OrthoDB" id="2590867at2759"/>
<feature type="compositionally biased region" description="Basic and acidic residues" evidence="1">
    <location>
        <begin position="219"/>
        <end position="231"/>
    </location>
</feature>